<accession>Q9RMX4</accession>
<keyword evidence="8" id="KW-0472">Membrane</keyword>
<dbReference type="PRINTS" id="PR00727">
    <property type="entry name" value="LEADERPTASE"/>
</dbReference>
<evidence type="ECO:0000256" key="8">
    <source>
        <dbReference type="RuleBase" id="RU003993"/>
    </source>
</evidence>
<comment type="catalytic activity">
    <reaction evidence="1 8">
        <text>Cleavage of hydrophobic, N-terminal signal or leader sequences from secreted and periplasmic proteins.</text>
        <dbReference type="EC" id="3.4.21.89"/>
    </reaction>
</comment>
<evidence type="ECO:0000256" key="2">
    <source>
        <dbReference type="ARBA" id="ARBA00004401"/>
    </source>
</evidence>
<keyword evidence="8" id="KW-1133">Transmembrane helix</keyword>
<organism evidence="11">
    <name type="scientific">Bacillus anthracis</name>
    <name type="common">anthrax bacterium</name>
    <dbReference type="NCBI Taxonomy" id="1392"/>
    <lineage>
        <taxon>Bacteria</taxon>
        <taxon>Bacillati</taxon>
        <taxon>Bacillota</taxon>
        <taxon>Bacilli</taxon>
        <taxon>Bacillales</taxon>
        <taxon>Bacillaceae</taxon>
        <taxon>Bacillus</taxon>
        <taxon>Bacillus cereus group</taxon>
    </lineage>
</organism>
<dbReference type="InterPro" id="IPR019757">
    <property type="entry name" value="Pept_S26A_signal_pept_1_Lys-AS"/>
</dbReference>
<evidence type="ECO:0000256" key="4">
    <source>
        <dbReference type="ARBA" id="ARBA00013208"/>
    </source>
</evidence>
<dbReference type="EMBL" id="AE017335">
    <property type="protein sequence ID" value="AAT29003.2"/>
    <property type="molecule type" value="Genomic_DNA"/>
</dbReference>
<dbReference type="PATRIC" id="fig|1392.230.peg.5920"/>
<dbReference type="InterPro" id="IPR019533">
    <property type="entry name" value="Peptidase_S26"/>
</dbReference>
<dbReference type="InterPro" id="IPR019758">
    <property type="entry name" value="Pept_S26A_signal_pept_1_CS"/>
</dbReference>
<gene>
    <name evidence="12" type="ordered locus">GBAA_pXO2_0073</name>
</gene>
<keyword evidence="11" id="KW-0614">Plasmid</keyword>
<dbReference type="CDD" id="cd06530">
    <property type="entry name" value="S26_SPase_I"/>
    <property type="match status" value="1"/>
</dbReference>
<evidence type="ECO:0000259" key="10">
    <source>
        <dbReference type="Pfam" id="PF10502"/>
    </source>
</evidence>
<evidence type="ECO:0000256" key="6">
    <source>
        <dbReference type="ARBA" id="ARBA00022801"/>
    </source>
</evidence>
<accession>A0A6L7HBP3</accession>
<dbReference type="GO" id="GO:0006465">
    <property type="term" value="P:signal peptide processing"/>
    <property type="evidence" value="ECO:0007669"/>
    <property type="project" value="InterPro"/>
</dbReference>
<dbReference type="InterPro" id="IPR000223">
    <property type="entry name" value="Pept_S26A_signal_pept_1"/>
</dbReference>
<evidence type="ECO:0000313" key="11">
    <source>
        <dbReference type="EMBL" id="AAF13664.1"/>
    </source>
</evidence>
<dbReference type="HOGENOM" id="CLU_028723_5_3_9"/>
<dbReference type="EC" id="3.4.21.89" evidence="4 8"/>
<sequence length="183" mass="21525">MKIIKLLITYGITLLLSLVIALMINIFVFRTYTVEGESMEPTLQEQELIYTSRLDYWFNSLPKYNDIVIIDSYTEKKRTFLDDIKNTNLIELFIEPQTKFFIVKRVIGKPGDTLEIKDRIVYRNGKQLTETYIKEAMYTAMDQKWIVPKNHIFVMGDNRNHSKDSRVMGYIPIERVLATVISK</sequence>
<dbReference type="OMA" id="CALYKSF"/>
<feature type="transmembrane region" description="Helical" evidence="8">
    <location>
        <begin position="7"/>
        <end position="29"/>
    </location>
</feature>
<feature type="active site" evidence="7">
    <location>
        <position position="38"/>
    </location>
</feature>
<dbReference type="PANTHER" id="PTHR43390">
    <property type="entry name" value="SIGNAL PEPTIDASE I"/>
    <property type="match status" value="1"/>
</dbReference>
<name>Q9RMX4_BACAN</name>
<dbReference type="Gene3D" id="2.10.109.10">
    <property type="entry name" value="Umud Fragment, subunit A"/>
    <property type="match status" value="1"/>
</dbReference>
<keyword evidence="6 8" id="KW-0378">Hydrolase</keyword>
<geneLocation type="plasmid" evidence="11 13">
    <name>pXO2</name>
</geneLocation>
<keyword evidence="5 8" id="KW-0645">Protease</keyword>
<protein>
    <recommendedName>
        <fullName evidence="4 8">Signal peptidase I</fullName>
        <ecNumber evidence="4 8">3.4.21.89</ecNumber>
    </recommendedName>
</protein>
<dbReference type="PROSITE" id="PS00761">
    <property type="entry name" value="SPASE_I_3"/>
    <property type="match status" value="1"/>
</dbReference>
<comment type="similarity">
    <text evidence="3 9">Belongs to the peptidase S26 family.</text>
</comment>
<dbReference type="GO" id="GO:0005886">
    <property type="term" value="C:plasma membrane"/>
    <property type="evidence" value="ECO:0007669"/>
    <property type="project" value="UniProtKB-SubCell"/>
</dbReference>
<dbReference type="KEGG" id="banh:HYU01_29340"/>
<feature type="active site" evidence="7">
    <location>
        <position position="104"/>
    </location>
</feature>
<dbReference type="SUPFAM" id="SSF51306">
    <property type="entry name" value="LexA/Signal peptidase"/>
    <property type="match status" value="1"/>
</dbReference>
<evidence type="ECO:0000256" key="7">
    <source>
        <dbReference type="PIRSR" id="PIRSR600223-1"/>
    </source>
</evidence>
<dbReference type="KEGG" id="bar:GBAA_pXO2_0073"/>
<dbReference type="Proteomes" id="UP000000594">
    <property type="component" value="Plasmid pXO2"/>
</dbReference>
<evidence type="ECO:0000256" key="9">
    <source>
        <dbReference type="RuleBase" id="RU362042"/>
    </source>
</evidence>
<comment type="subcellular location">
    <subcellularLocation>
        <location evidence="2">Cell membrane</location>
        <topology evidence="2">Single-pass type II membrane protein</topology>
    </subcellularLocation>
    <subcellularLocation>
        <location evidence="9">Membrane</location>
        <topology evidence="9">Single-pass type II membrane protein</topology>
    </subcellularLocation>
</comment>
<dbReference type="NCBIfam" id="TIGR02227">
    <property type="entry name" value="sigpep_I_bact"/>
    <property type="match status" value="1"/>
</dbReference>
<evidence type="ECO:0000256" key="1">
    <source>
        <dbReference type="ARBA" id="ARBA00000677"/>
    </source>
</evidence>
<dbReference type="AlphaFoldDB" id="Q9RMX4"/>
<dbReference type="PANTHER" id="PTHR43390:SF1">
    <property type="entry name" value="CHLOROPLAST PROCESSING PEPTIDASE"/>
    <property type="match status" value="1"/>
</dbReference>
<proteinExistence type="inferred from homology"/>
<reference evidence="11" key="1">
    <citation type="submission" date="1999-11" db="EMBL/GenBank/DDBJ databases">
        <authorList>
            <person name="Okinaka R.T."/>
            <person name="Cloud K."/>
            <person name="Hampton O."/>
            <person name="Hill K.K."/>
            <person name="Keim P."/>
            <person name="Lamke G."/>
            <person name="Kumano S."/>
            <person name="Manter D."/>
            <person name="Martinez Y."/>
            <person name="Svensson R."/>
            <person name="Tatum L.R."/>
            <person name="Brown A.E."/>
            <person name="Jackson P.J."/>
        </authorList>
    </citation>
    <scope>NUCLEOTIDE SEQUENCE</scope>
    <source>
        <plasmid evidence="11">pXO2</plasmid>
    </source>
</reference>
<evidence type="ECO:0000256" key="5">
    <source>
        <dbReference type="ARBA" id="ARBA00022670"/>
    </source>
</evidence>
<dbReference type="GO" id="GO:0004252">
    <property type="term" value="F:serine-type endopeptidase activity"/>
    <property type="evidence" value="ECO:0007669"/>
    <property type="project" value="InterPro"/>
</dbReference>
<dbReference type="GeneID" id="45025369"/>
<evidence type="ECO:0000313" key="13">
    <source>
        <dbReference type="Proteomes" id="UP000000594"/>
    </source>
</evidence>
<dbReference type="InterPro" id="IPR036286">
    <property type="entry name" value="LexA/Signal_pep-like_sf"/>
</dbReference>
<feature type="domain" description="Peptidase S26" evidence="10">
    <location>
        <begin position="9"/>
        <end position="180"/>
    </location>
</feature>
<evidence type="ECO:0000313" key="12">
    <source>
        <dbReference type="EMBL" id="AAT29003.2"/>
    </source>
</evidence>
<dbReference type="PROSITE" id="PS00760">
    <property type="entry name" value="SPASE_I_2"/>
    <property type="match status" value="1"/>
</dbReference>
<reference evidence="12 13" key="2">
    <citation type="journal article" date="2009" name="J. Bacteriol.">
        <title>The complete genome sequence of Bacillus anthracis Ames 'Ancestor'.</title>
        <authorList>
            <person name="Ravel J."/>
            <person name="Jiang L."/>
            <person name="Stanley S.T."/>
            <person name="Wilson M.R."/>
            <person name="Decker R.S."/>
            <person name="Read T.D."/>
            <person name="Worsham P."/>
            <person name="Keim P.S."/>
            <person name="Salzberg S.L."/>
            <person name="Fraser-Liggett C.M."/>
            <person name="Rasko D.A."/>
        </authorList>
    </citation>
    <scope>NUCLEOTIDE SEQUENCE [LARGE SCALE GENOMIC DNA]</scope>
    <source>
        <strain evidence="13">Ames ancestor</strain>
        <strain evidence="12">Ames Ancestor</strain>
        <plasmid evidence="13">pXO2</plasmid>
    </source>
</reference>
<dbReference type="EMBL" id="AF188935">
    <property type="protein sequence ID" value="AAF13664.1"/>
    <property type="molecule type" value="Genomic_DNA"/>
</dbReference>
<keyword evidence="8" id="KW-0812">Transmembrane</keyword>
<keyword evidence="13" id="KW-1185">Reference proteome</keyword>
<dbReference type="GO" id="GO:0009003">
    <property type="term" value="F:signal peptidase activity"/>
    <property type="evidence" value="ECO:0007669"/>
    <property type="project" value="UniProtKB-EC"/>
</dbReference>
<dbReference type="Pfam" id="PF10502">
    <property type="entry name" value="Peptidase_S26"/>
    <property type="match status" value="1"/>
</dbReference>
<dbReference type="PROSITE" id="PS00501">
    <property type="entry name" value="SPASE_I_1"/>
    <property type="match status" value="1"/>
</dbReference>
<dbReference type="GeneID" id="39682761"/>
<evidence type="ECO:0000256" key="3">
    <source>
        <dbReference type="ARBA" id="ARBA00009370"/>
    </source>
</evidence>
<dbReference type="InterPro" id="IPR019756">
    <property type="entry name" value="Pept_S26A_signal_pept_1_Ser-AS"/>
</dbReference>
<dbReference type="RefSeq" id="WP_000691529.1">
    <property type="nucleotide sequence ID" value="NC_002146.1"/>
</dbReference>